<evidence type="ECO:0000259" key="4">
    <source>
        <dbReference type="Pfam" id="PF03151"/>
    </source>
</evidence>
<dbReference type="PANTHER" id="PTHR30005:SF0">
    <property type="entry name" value="RETROGRADE REGULATION PROTEIN 2"/>
    <property type="match status" value="1"/>
</dbReference>
<feature type="domain" description="Ppx/GppA phosphatase N-terminal" evidence="3">
    <location>
        <begin position="711"/>
        <end position="1025"/>
    </location>
</feature>
<evidence type="ECO:0000313" key="6">
    <source>
        <dbReference type="EMBL" id="ESZ94639.1"/>
    </source>
</evidence>
<evidence type="ECO:0000259" key="3">
    <source>
        <dbReference type="Pfam" id="PF02541"/>
    </source>
</evidence>
<gene>
    <name evidence="6" type="ORF">SBOR_4986</name>
</gene>
<feature type="region of interest" description="Disordered" evidence="1">
    <location>
        <begin position="573"/>
        <end position="629"/>
    </location>
</feature>
<keyword evidence="7" id="KW-1185">Reference proteome</keyword>
<feature type="compositionally biased region" description="Acidic residues" evidence="1">
    <location>
        <begin position="579"/>
        <end position="592"/>
    </location>
</feature>
<feature type="transmembrane region" description="Helical" evidence="2">
    <location>
        <begin position="223"/>
        <end position="243"/>
    </location>
</feature>
<dbReference type="Gene3D" id="3.30.420.150">
    <property type="entry name" value="Exopolyphosphatase. Domain 2"/>
    <property type="match status" value="1"/>
</dbReference>
<sequence>MALDPAQHHSQSVEEEKEEEEEEENSTTTVILPISDQISTTNTSSNTSHSHSQSNQPLQSDFPIQTLPRTSTSEASARSEEELLEPDAATALADLRPTDTNMDPQPSGHRRRRSSMMNNLDPNSRVPRAKRSPRTSTVGGDLKTGDRGSDDDSKSTSDDMELSNFSEGDDLQDDEETGLTAKSKAKRKKEKIRHQSMDNRIAGDIKVTTDEKKEADWNVMKKSLMNGVLIGLWYIFSLSISIYNKWMFDPKHLDFHFPLFTTCMHMLVQFTLSSLVLYFLPQFRPRYDSISNPRNIHVSDSDMAQHEIDMKKPLMTRMFYFTRIGPCGMATGLDIGLGNMSLKFITLTFYTMCKSSALAFVLLFAFVFRLETPSWRLVGIIFTMTIGVVMMVFGEVDFSTKGFILVIFAAFFSGFRWGLTQILLLRNPATSNPFSSIFYLAPIMFFSLLIIATPVEGFPALWEGLKSLIEVKGPIFGPLLLLFPGCIAFCMTASEFALLQRTSVVTLSIAGIFKEVVTISAAGLVFHDPLTPINISGLFVTIGAIAAYNWIKIRKMREDAQTEAHKIHEATEIARESGSDADGEDGESDWDGQEGSYITSDGDVLPNPDRFQVKKGESSRGESAPLVGGSAKKDLSVYTSPVISRLQMGDTANAFMADPSVITIDNISTRMPPHDAHGAEKSTDHLYALVDMGSNGIRFSISDLSPPSSRLLPCIYRDRAAISLYDALHSSLPDSKEFFFDPNTISRVSTHLAAFKRTCDSHGVLSKNIGVFATEAMRTALNRNVMTEEIKKHSGLDVDILSPQVESLLGAMGARSGFQGVLGLMMDLGGGSVQMTFMDSSVSAVQALEASKDGETYWSKSAACAKSMPFGAAKMTAKLKGGDIHEIRTDMRARFQETFQGLCQSFPKLQNHVENEGVTLYFCGGGFRGYGSMLMHTDPISPYPIPSIAGYKVSGERFKQTREMLKVNKEEKEKIHGMSKRRREQFPAIVEVVEGIISTVPNIKEVIFCGGGNREGVLYLKLPRETQETHPLLLLPSNFGPKNDKIKEMTTILSSALPQHQPGAQIFTDEILSYVVKHMWEHMANISNLNASRALHTPISGPIAGTPGLTHDIIATLSLTMCARWENDVGKVDRGVLEGLRKILGNEVSWWCEFVGAMARLVCTLYPVFPEGGLGGKLALEGKWMSGLGKMGRKEGVEVRVLRGVEGVDVDVDENLNLNKVVGKVGKGLGLKRKIEVYGGKL</sequence>
<feature type="compositionally biased region" description="Acidic residues" evidence="1">
    <location>
        <begin position="13"/>
        <end position="25"/>
    </location>
</feature>
<dbReference type="Proteomes" id="UP000019487">
    <property type="component" value="Unassembled WGS sequence"/>
</dbReference>
<evidence type="ECO:0000259" key="5">
    <source>
        <dbReference type="Pfam" id="PF23566"/>
    </source>
</evidence>
<organism evidence="6 7">
    <name type="scientific">Sclerotinia borealis (strain F-4128)</name>
    <dbReference type="NCBI Taxonomy" id="1432307"/>
    <lineage>
        <taxon>Eukaryota</taxon>
        <taxon>Fungi</taxon>
        <taxon>Dikarya</taxon>
        <taxon>Ascomycota</taxon>
        <taxon>Pezizomycotina</taxon>
        <taxon>Leotiomycetes</taxon>
        <taxon>Helotiales</taxon>
        <taxon>Sclerotiniaceae</taxon>
        <taxon>Sclerotinia</taxon>
    </lineage>
</organism>
<feature type="region of interest" description="Disordered" evidence="1">
    <location>
        <begin position="1"/>
        <end position="197"/>
    </location>
</feature>
<feature type="domain" description="RTG2 C-terminal" evidence="5">
    <location>
        <begin position="1037"/>
        <end position="1227"/>
    </location>
</feature>
<dbReference type="InterPro" id="IPR057512">
    <property type="entry name" value="RTG2_C"/>
</dbReference>
<dbReference type="InterPro" id="IPR050273">
    <property type="entry name" value="GppA/Ppx_hydrolase"/>
</dbReference>
<dbReference type="Pfam" id="PF02541">
    <property type="entry name" value="Ppx-GppA"/>
    <property type="match status" value="1"/>
</dbReference>
<dbReference type="Gene3D" id="3.30.420.40">
    <property type="match status" value="1"/>
</dbReference>
<feature type="compositionally biased region" description="Acidic residues" evidence="1">
    <location>
        <begin position="167"/>
        <end position="177"/>
    </location>
</feature>
<proteinExistence type="predicted"/>
<feature type="transmembrane region" description="Helical" evidence="2">
    <location>
        <begin position="344"/>
        <end position="368"/>
    </location>
</feature>
<keyword evidence="2" id="KW-0472">Membrane</keyword>
<feature type="compositionally biased region" description="Low complexity" evidence="1">
    <location>
        <begin position="39"/>
        <end position="56"/>
    </location>
</feature>
<dbReference type="SUPFAM" id="SSF53067">
    <property type="entry name" value="Actin-like ATPase domain"/>
    <property type="match status" value="2"/>
</dbReference>
<feature type="transmembrane region" description="Helical" evidence="2">
    <location>
        <begin position="320"/>
        <end position="338"/>
    </location>
</feature>
<feature type="transmembrane region" description="Helical" evidence="2">
    <location>
        <begin position="255"/>
        <end position="280"/>
    </location>
</feature>
<evidence type="ECO:0000256" key="2">
    <source>
        <dbReference type="SAM" id="Phobius"/>
    </source>
</evidence>
<evidence type="ECO:0000313" key="7">
    <source>
        <dbReference type="Proteomes" id="UP000019487"/>
    </source>
</evidence>
<keyword evidence="2" id="KW-1133">Transmembrane helix</keyword>
<dbReference type="OrthoDB" id="18894at2759"/>
<dbReference type="Pfam" id="PF23566">
    <property type="entry name" value="RTG2_C"/>
    <property type="match status" value="1"/>
</dbReference>
<dbReference type="InterPro" id="IPR003695">
    <property type="entry name" value="Ppx_GppA_N"/>
</dbReference>
<evidence type="ECO:0000256" key="1">
    <source>
        <dbReference type="SAM" id="MobiDB-lite"/>
    </source>
</evidence>
<keyword evidence="2" id="KW-0812">Transmembrane</keyword>
<accession>W9CIX5</accession>
<dbReference type="GO" id="GO:0006357">
    <property type="term" value="P:regulation of transcription by RNA polymerase II"/>
    <property type="evidence" value="ECO:0007669"/>
    <property type="project" value="TreeGrafter"/>
</dbReference>
<evidence type="ECO:0008006" key="8">
    <source>
        <dbReference type="Google" id="ProtNLM"/>
    </source>
</evidence>
<dbReference type="Pfam" id="PF03151">
    <property type="entry name" value="TPT"/>
    <property type="match status" value="1"/>
</dbReference>
<feature type="transmembrane region" description="Helical" evidence="2">
    <location>
        <begin position="375"/>
        <end position="396"/>
    </location>
</feature>
<comment type="caution">
    <text evidence="6">The sequence shown here is derived from an EMBL/GenBank/DDBJ whole genome shotgun (WGS) entry which is preliminary data.</text>
</comment>
<feature type="transmembrane region" description="Helical" evidence="2">
    <location>
        <begin position="505"/>
        <end position="527"/>
    </location>
</feature>
<protein>
    <recommendedName>
        <fullName evidence="8">Sugar phosphate transporter domain-containing protein</fullName>
    </recommendedName>
</protein>
<dbReference type="PANTHER" id="PTHR30005">
    <property type="entry name" value="EXOPOLYPHOSPHATASE"/>
    <property type="match status" value="1"/>
</dbReference>
<dbReference type="FunFam" id="3.30.420.40:FF:000191">
    <property type="entry name" value="Retrograde regulation protein 2"/>
    <property type="match status" value="1"/>
</dbReference>
<dbReference type="InterPro" id="IPR004853">
    <property type="entry name" value="Sugar_P_trans_dom"/>
</dbReference>
<dbReference type="InterPro" id="IPR043129">
    <property type="entry name" value="ATPase_NBD"/>
</dbReference>
<feature type="transmembrane region" description="Helical" evidence="2">
    <location>
        <begin position="402"/>
        <end position="425"/>
    </location>
</feature>
<feature type="transmembrane region" description="Helical" evidence="2">
    <location>
        <begin position="475"/>
        <end position="498"/>
    </location>
</feature>
<feature type="domain" description="Sugar phosphate transporter" evidence="4">
    <location>
        <begin position="227"/>
        <end position="549"/>
    </location>
</feature>
<feature type="compositionally biased region" description="Basic residues" evidence="1">
    <location>
        <begin position="183"/>
        <end position="192"/>
    </location>
</feature>
<dbReference type="STRING" id="1432307.W9CIX5"/>
<dbReference type="AlphaFoldDB" id="W9CIX5"/>
<reference evidence="6 7" key="1">
    <citation type="journal article" date="2014" name="Genome Announc.">
        <title>Draft genome sequence of Sclerotinia borealis, a psychrophilic plant pathogenic fungus.</title>
        <authorList>
            <person name="Mardanov A.V."/>
            <person name="Beletsky A.V."/>
            <person name="Kadnikov V.V."/>
            <person name="Ignatov A.N."/>
            <person name="Ravin N.V."/>
        </authorList>
    </citation>
    <scope>NUCLEOTIDE SEQUENCE [LARGE SCALE GENOMIC DNA]</scope>
    <source>
        <strain evidence="7">F-4157</strain>
    </source>
</reference>
<name>W9CIX5_SCLBF</name>
<dbReference type="HOGENOM" id="CLU_266587_0_0_1"/>
<feature type="compositionally biased region" description="Basic and acidic residues" evidence="1">
    <location>
        <begin position="611"/>
        <end position="620"/>
    </location>
</feature>
<feature type="transmembrane region" description="Helical" evidence="2">
    <location>
        <begin position="437"/>
        <end position="455"/>
    </location>
</feature>
<feature type="compositionally biased region" description="Basic and acidic residues" evidence="1">
    <location>
        <begin position="143"/>
        <end position="157"/>
    </location>
</feature>
<dbReference type="EMBL" id="AYSA01000233">
    <property type="protein sequence ID" value="ESZ94639.1"/>
    <property type="molecule type" value="Genomic_DNA"/>
</dbReference>